<reference evidence="2" key="1">
    <citation type="journal article" date="2015" name="Genome Announc.">
        <title>Draft Genome Sequence of an Anaerobic Ammonium-Oxidizing Bacterium, "Candidatus Brocadia sinica".</title>
        <authorList>
            <person name="Oshiki M."/>
            <person name="Shinyako-Hata K."/>
            <person name="Satoh H."/>
            <person name="Okabe S."/>
        </authorList>
    </citation>
    <scope>NUCLEOTIDE SEQUENCE [LARGE SCALE GENOMIC DNA]</scope>
    <source>
        <strain evidence="2">JPN1</strain>
    </source>
</reference>
<organism evidence="1 2">
    <name type="scientific">Candidatus Brocadia sinica JPN1</name>
    <dbReference type="NCBI Taxonomy" id="1197129"/>
    <lineage>
        <taxon>Bacteria</taxon>
        <taxon>Pseudomonadati</taxon>
        <taxon>Planctomycetota</taxon>
        <taxon>Candidatus Brocadiia</taxon>
        <taxon>Candidatus Brocadiales</taxon>
        <taxon>Candidatus Brocadiaceae</taxon>
        <taxon>Candidatus Brocadia</taxon>
    </lineage>
</organism>
<name>A0ABQ0K147_9BACT</name>
<protein>
    <submittedName>
        <fullName evidence="1">Uncharacterized protein</fullName>
    </submittedName>
</protein>
<accession>A0ABQ0K147</accession>
<evidence type="ECO:0000313" key="1">
    <source>
        <dbReference type="EMBL" id="GAN34653.1"/>
    </source>
</evidence>
<keyword evidence="2" id="KW-1185">Reference proteome</keyword>
<sequence>MAKIRPVESIAKIERELVKKTFKIYNLSIFQSDTLFLMNALGIKDFHKNRLKFQGVSVYN</sequence>
<evidence type="ECO:0000313" key="2">
    <source>
        <dbReference type="Proteomes" id="UP000032309"/>
    </source>
</evidence>
<gene>
    <name evidence="1" type="ORF">BROSI_A3196</name>
</gene>
<dbReference type="EMBL" id="BAFN01000001">
    <property type="protein sequence ID" value="GAN34653.1"/>
    <property type="molecule type" value="Genomic_DNA"/>
</dbReference>
<comment type="caution">
    <text evidence="1">The sequence shown here is derived from an EMBL/GenBank/DDBJ whole genome shotgun (WGS) entry which is preliminary data.</text>
</comment>
<proteinExistence type="predicted"/>
<dbReference type="Proteomes" id="UP000032309">
    <property type="component" value="Unassembled WGS sequence"/>
</dbReference>